<dbReference type="SMART" id="SM00389">
    <property type="entry name" value="HOX"/>
    <property type="match status" value="1"/>
</dbReference>
<feature type="region of interest" description="Disordered" evidence="3">
    <location>
        <begin position="245"/>
        <end position="276"/>
    </location>
</feature>
<dbReference type="Proteomes" id="UP001642483">
    <property type="component" value="Unassembled WGS sequence"/>
</dbReference>
<keyword evidence="1 2" id="KW-0238">DNA-binding</keyword>
<dbReference type="EMBL" id="CAWYQH010000079">
    <property type="protein sequence ID" value="CAK8680977.1"/>
    <property type="molecule type" value="Genomic_DNA"/>
</dbReference>
<protein>
    <recommendedName>
        <fullName evidence="4">Homeobox domain-containing protein</fullName>
    </recommendedName>
</protein>
<comment type="caution">
    <text evidence="5">The sequence shown here is derived from an EMBL/GenBank/DDBJ whole genome shotgun (WGS) entry which is preliminary data.</text>
</comment>
<gene>
    <name evidence="5" type="ORF">CVLEPA_LOCUS11202</name>
</gene>
<evidence type="ECO:0000259" key="4">
    <source>
        <dbReference type="PROSITE" id="PS50071"/>
    </source>
</evidence>
<keyword evidence="1 2" id="KW-0539">Nucleus</keyword>
<keyword evidence="6" id="KW-1185">Reference proteome</keyword>
<name>A0ABP0FRB8_CLALP</name>
<organism evidence="5 6">
    <name type="scientific">Clavelina lepadiformis</name>
    <name type="common">Light-bulb sea squirt</name>
    <name type="synonym">Ascidia lepadiformis</name>
    <dbReference type="NCBI Taxonomy" id="159417"/>
    <lineage>
        <taxon>Eukaryota</taxon>
        <taxon>Metazoa</taxon>
        <taxon>Chordata</taxon>
        <taxon>Tunicata</taxon>
        <taxon>Ascidiacea</taxon>
        <taxon>Aplousobranchia</taxon>
        <taxon>Clavelinidae</taxon>
        <taxon>Clavelina</taxon>
    </lineage>
</organism>
<feature type="domain" description="Homeobox" evidence="4">
    <location>
        <begin position="268"/>
        <end position="328"/>
    </location>
</feature>
<dbReference type="CDD" id="cd00086">
    <property type="entry name" value="homeodomain"/>
    <property type="match status" value="1"/>
</dbReference>
<dbReference type="InterPro" id="IPR009057">
    <property type="entry name" value="Homeodomain-like_sf"/>
</dbReference>
<evidence type="ECO:0000256" key="1">
    <source>
        <dbReference type="PROSITE-ProRule" id="PRU00108"/>
    </source>
</evidence>
<dbReference type="Gene3D" id="1.10.10.60">
    <property type="entry name" value="Homeodomain-like"/>
    <property type="match status" value="1"/>
</dbReference>
<dbReference type="SUPFAM" id="SSF46689">
    <property type="entry name" value="Homeodomain-like"/>
    <property type="match status" value="1"/>
</dbReference>
<feature type="compositionally biased region" description="Polar residues" evidence="3">
    <location>
        <begin position="25"/>
        <end position="34"/>
    </location>
</feature>
<feature type="compositionally biased region" description="Polar residues" evidence="3">
    <location>
        <begin position="85"/>
        <end position="98"/>
    </location>
</feature>
<dbReference type="InterPro" id="IPR001356">
    <property type="entry name" value="HD"/>
</dbReference>
<dbReference type="Pfam" id="PF00046">
    <property type="entry name" value="Homeodomain"/>
    <property type="match status" value="1"/>
</dbReference>
<evidence type="ECO:0000256" key="3">
    <source>
        <dbReference type="SAM" id="MobiDB-lite"/>
    </source>
</evidence>
<keyword evidence="1 2" id="KW-0371">Homeobox</keyword>
<dbReference type="PROSITE" id="PS50071">
    <property type="entry name" value="HOMEOBOX_2"/>
    <property type="match status" value="1"/>
</dbReference>
<feature type="DNA-binding region" description="Homeobox" evidence="1">
    <location>
        <begin position="270"/>
        <end position="329"/>
    </location>
</feature>
<proteinExistence type="predicted"/>
<evidence type="ECO:0000256" key="2">
    <source>
        <dbReference type="RuleBase" id="RU000682"/>
    </source>
</evidence>
<sequence>MEQTKMKASGKSSSSEDREIPSIDPSASTSSFLESPSAPVVLPQPTSIRASPTINVSSNETTAGQDGKPTATISEDRSGHPSEATARSFQLDPQTVESTIDPGNRASSSLPVPLPHPLLAPNYALMMLSLRNLCNIVTYIEVIDGVSRVLHHNPHMPPDQFPYTTPATESVSFNQAVVSEFLLGTIASISQENTTPSLSLASLFPSMIPPQARSYSSNRTSTINITSTESNVQVIPPLESQISTSTAATNSAIWDQATDKNTTPEKRQPGPRSRSKFTDFQLNILEAAYARNKSLYRGRKQLIAEEADLTEPQVQAWFNNKRQRESKLMKTPKKPSSK</sequence>
<comment type="subcellular location">
    <subcellularLocation>
        <location evidence="1 2">Nucleus</location>
    </subcellularLocation>
</comment>
<feature type="compositionally biased region" description="Polar residues" evidence="3">
    <location>
        <begin position="44"/>
        <end position="64"/>
    </location>
</feature>
<evidence type="ECO:0000313" key="5">
    <source>
        <dbReference type="EMBL" id="CAK8680977.1"/>
    </source>
</evidence>
<feature type="region of interest" description="Disordered" evidence="3">
    <location>
        <begin position="1"/>
        <end position="108"/>
    </location>
</feature>
<accession>A0ABP0FRB8</accession>
<feature type="region of interest" description="Disordered" evidence="3">
    <location>
        <begin position="315"/>
        <end position="338"/>
    </location>
</feature>
<reference evidence="5 6" key="1">
    <citation type="submission" date="2024-02" db="EMBL/GenBank/DDBJ databases">
        <authorList>
            <person name="Daric V."/>
            <person name="Darras S."/>
        </authorList>
    </citation>
    <scope>NUCLEOTIDE SEQUENCE [LARGE SCALE GENOMIC DNA]</scope>
</reference>
<evidence type="ECO:0000313" key="6">
    <source>
        <dbReference type="Proteomes" id="UP001642483"/>
    </source>
</evidence>